<feature type="signal peptide" evidence="1">
    <location>
        <begin position="1"/>
        <end position="19"/>
    </location>
</feature>
<dbReference type="SUPFAM" id="SSF58113">
    <property type="entry name" value="Apolipoprotein A-I"/>
    <property type="match status" value="1"/>
</dbReference>
<dbReference type="Proteomes" id="UP001596055">
    <property type="component" value="Unassembled WGS sequence"/>
</dbReference>
<evidence type="ECO:0000313" key="2">
    <source>
        <dbReference type="EMBL" id="MFC5545049.1"/>
    </source>
</evidence>
<protein>
    <submittedName>
        <fullName evidence="2">Uncharacterized protein</fullName>
    </submittedName>
</protein>
<dbReference type="PROSITE" id="PS51257">
    <property type="entry name" value="PROKAR_LIPOPROTEIN"/>
    <property type="match status" value="1"/>
</dbReference>
<evidence type="ECO:0000256" key="1">
    <source>
        <dbReference type="SAM" id="SignalP"/>
    </source>
</evidence>
<keyword evidence="3" id="KW-1185">Reference proteome</keyword>
<name>A0ABW0RLG6_9GAMM</name>
<dbReference type="RefSeq" id="WP_248155487.1">
    <property type="nucleotide sequence ID" value="NZ_JAKZAJ010000002.1"/>
</dbReference>
<evidence type="ECO:0000313" key="3">
    <source>
        <dbReference type="Proteomes" id="UP001596055"/>
    </source>
</evidence>
<dbReference type="Gene3D" id="1.20.120.20">
    <property type="entry name" value="Apolipoprotein"/>
    <property type="match status" value="1"/>
</dbReference>
<sequence length="289" mass="32422">MTVFRLRFLAFLAAAVLLAGCSKPETPQEVAAAFWQAMADNDAGDVVEYSTLTDESRFDGYKHNWTNVVPSFGRVVIDGPKATVVTRLPAEDRPEGERQELITYLVQGPDGWQVDYDRTGEAILNPSPFQGLMGELNRLGDRIARNFSQSSEDFNARMDQLGQDLQTYSEDLRDKAQDAMESFGEKLQDAMKSLEDSLNDALKDNQQAPREDRAVLQQAARDLDTRAEALDEPTAEHLADASRAVAEAGKRIASLSSDTWSEYQQQWESSLEEIRADTREFFENLGQER</sequence>
<accession>A0ABW0RLG6</accession>
<dbReference type="EMBL" id="JBHSNL010000001">
    <property type="protein sequence ID" value="MFC5545049.1"/>
    <property type="molecule type" value="Genomic_DNA"/>
</dbReference>
<comment type="caution">
    <text evidence="2">The sequence shown here is derived from an EMBL/GenBank/DDBJ whole genome shotgun (WGS) entry which is preliminary data.</text>
</comment>
<reference evidence="3" key="1">
    <citation type="journal article" date="2019" name="Int. J. Syst. Evol. Microbiol.">
        <title>The Global Catalogue of Microorganisms (GCM) 10K type strain sequencing project: providing services to taxonomists for standard genome sequencing and annotation.</title>
        <authorList>
            <consortium name="The Broad Institute Genomics Platform"/>
            <consortium name="The Broad Institute Genome Sequencing Center for Infectious Disease"/>
            <person name="Wu L."/>
            <person name="Ma J."/>
        </authorList>
    </citation>
    <scope>NUCLEOTIDE SEQUENCE [LARGE SCALE GENOMIC DNA]</scope>
    <source>
        <strain evidence="3">CGMCC 4.1799</strain>
    </source>
</reference>
<proteinExistence type="predicted"/>
<organism evidence="2 3">
    <name type="scientific">Marinobacter koreensis</name>
    <dbReference type="NCBI Taxonomy" id="335974"/>
    <lineage>
        <taxon>Bacteria</taxon>
        <taxon>Pseudomonadati</taxon>
        <taxon>Pseudomonadota</taxon>
        <taxon>Gammaproteobacteria</taxon>
        <taxon>Pseudomonadales</taxon>
        <taxon>Marinobacteraceae</taxon>
        <taxon>Marinobacter</taxon>
    </lineage>
</organism>
<feature type="chain" id="PRO_5045849989" evidence="1">
    <location>
        <begin position="20"/>
        <end position="289"/>
    </location>
</feature>
<keyword evidence="1" id="KW-0732">Signal</keyword>
<gene>
    <name evidence="2" type="ORF">ACFPQA_08305</name>
</gene>